<dbReference type="PRINTS" id="PR00081">
    <property type="entry name" value="GDHRDH"/>
</dbReference>
<sequence length="283" mass="30635">MSIKGTTLKTSLKPLLVVGGVGNGTGTGAATAKLFARRGYDVSLIARGSDALHRLSEEINKEGRGKATPFPTASYRPNDIHAAFTSLSKFYGLPSSPLPSSSSSSLIKNQTHILRVALFNIAYPIFKPFLETSDEDVQKSLEGNVQSAFTFSREVLLRLLENEDVDINSTLSRVNDSDDVSTNKILGGKGTLIFTGATASQRGNTMTSAFAAAKAGNRMLSQSLAKEFGKEGVHVVHGIKTSTDAGFVRLQPESIAQVYWNVAHQDRSAWTWELDLRPADEQW</sequence>
<name>A0A4S8M3R5_DENBC</name>
<evidence type="ECO:0000313" key="1">
    <source>
        <dbReference type="EMBL" id="THU96812.1"/>
    </source>
</evidence>
<keyword evidence="2" id="KW-1185">Reference proteome</keyword>
<dbReference type="EMBL" id="ML179168">
    <property type="protein sequence ID" value="THU96812.1"/>
    <property type="molecule type" value="Genomic_DNA"/>
</dbReference>
<proteinExistence type="predicted"/>
<dbReference type="PANTHER" id="PTHR43431:SF7">
    <property type="entry name" value="OXIDOREDUCTASE, SHORT CHAIN DEHYDROGENASE_REDUCTASE FAMILY (AFU_ORTHOLOGUE AFUA_5G14000)"/>
    <property type="match status" value="1"/>
</dbReference>
<gene>
    <name evidence="1" type="ORF">K435DRAFT_778370</name>
</gene>
<dbReference type="Gene3D" id="3.40.50.720">
    <property type="entry name" value="NAD(P)-binding Rossmann-like Domain"/>
    <property type="match status" value="1"/>
</dbReference>
<reference evidence="1 2" key="1">
    <citation type="journal article" date="2019" name="Nat. Ecol. Evol.">
        <title>Megaphylogeny resolves global patterns of mushroom evolution.</title>
        <authorList>
            <person name="Varga T."/>
            <person name="Krizsan K."/>
            <person name="Foldi C."/>
            <person name="Dima B."/>
            <person name="Sanchez-Garcia M."/>
            <person name="Sanchez-Ramirez S."/>
            <person name="Szollosi G.J."/>
            <person name="Szarkandi J.G."/>
            <person name="Papp V."/>
            <person name="Albert L."/>
            <person name="Andreopoulos W."/>
            <person name="Angelini C."/>
            <person name="Antonin V."/>
            <person name="Barry K.W."/>
            <person name="Bougher N.L."/>
            <person name="Buchanan P."/>
            <person name="Buyck B."/>
            <person name="Bense V."/>
            <person name="Catcheside P."/>
            <person name="Chovatia M."/>
            <person name="Cooper J."/>
            <person name="Damon W."/>
            <person name="Desjardin D."/>
            <person name="Finy P."/>
            <person name="Geml J."/>
            <person name="Haridas S."/>
            <person name="Hughes K."/>
            <person name="Justo A."/>
            <person name="Karasinski D."/>
            <person name="Kautmanova I."/>
            <person name="Kiss B."/>
            <person name="Kocsube S."/>
            <person name="Kotiranta H."/>
            <person name="LaButti K.M."/>
            <person name="Lechner B.E."/>
            <person name="Liimatainen K."/>
            <person name="Lipzen A."/>
            <person name="Lukacs Z."/>
            <person name="Mihaltcheva S."/>
            <person name="Morgado L.N."/>
            <person name="Niskanen T."/>
            <person name="Noordeloos M.E."/>
            <person name="Ohm R.A."/>
            <person name="Ortiz-Santana B."/>
            <person name="Ovrebo C."/>
            <person name="Racz N."/>
            <person name="Riley R."/>
            <person name="Savchenko A."/>
            <person name="Shiryaev A."/>
            <person name="Soop K."/>
            <person name="Spirin V."/>
            <person name="Szebenyi C."/>
            <person name="Tomsovsky M."/>
            <person name="Tulloss R.E."/>
            <person name="Uehling J."/>
            <person name="Grigoriev I.V."/>
            <person name="Vagvolgyi C."/>
            <person name="Papp T."/>
            <person name="Martin F.M."/>
            <person name="Miettinen O."/>
            <person name="Hibbett D.S."/>
            <person name="Nagy L.G."/>
        </authorList>
    </citation>
    <scope>NUCLEOTIDE SEQUENCE [LARGE SCALE GENOMIC DNA]</scope>
    <source>
        <strain evidence="1 2">CBS 962.96</strain>
    </source>
</reference>
<evidence type="ECO:0000313" key="2">
    <source>
        <dbReference type="Proteomes" id="UP000297245"/>
    </source>
</evidence>
<dbReference type="Pfam" id="PF00106">
    <property type="entry name" value="adh_short"/>
    <property type="match status" value="1"/>
</dbReference>
<dbReference type="SUPFAM" id="SSF51735">
    <property type="entry name" value="NAD(P)-binding Rossmann-fold domains"/>
    <property type="match status" value="1"/>
</dbReference>
<dbReference type="PANTHER" id="PTHR43431">
    <property type="entry name" value="OXIDOREDUCTASE, SHORT CHAIN DEHYDROGENASE/REDUCTASE FAMILY (AFU_ORTHOLOGUE AFUA_5G14000)"/>
    <property type="match status" value="1"/>
</dbReference>
<dbReference type="InterPro" id="IPR036291">
    <property type="entry name" value="NAD(P)-bd_dom_sf"/>
</dbReference>
<protein>
    <submittedName>
        <fullName evidence="1">NAD(P)-binding protein</fullName>
    </submittedName>
</protein>
<organism evidence="1 2">
    <name type="scientific">Dendrothele bispora (strain CBS 962.96)</name>
    <dbReference type="NCBI Taxonomy" id="1314807"/>
    <lineage>
        <taxon>Eukaryota</taxon>
        <taxon>Fungi</taxon>
        <taxon>Dikarya</taxon>
        <taxon>Basidiomycota</taxon>
        <taxon>Agaricomycotina</taxon>
        <taxon>Agaricomycetes</taxon>
        <taxon>Agaricomycetidae</taxon>
        <taxon>Agaricales</taxon>
        <taxon>Agaricales incertae sedis</taxon>
        <taxon>Dendrothele</taxon>
    </lineage>
</organism>
<dbReference type="OrthoDB" id="5399006at2759"/>
<dbReference type="InterPro" id="IPR002347">
    <property type="entry name" value="SDR_fam"/>
</dbReference>
<dbReference type="AlphaFoldDB" id="A0A4S8M3R5"/>
<accession>A0A4S8M3R5</accession>
<dbReference type="Proteomes" id="UP000297245">
    <property type="component" value="Unassembled WGS sequence"/>
</dbReference>